<dbReference type="Gene3D" id="3.30.420.10">
    <property type="entry name" value="Ribonuclease H-like superfamily/Ribonuclease H"/>
    <property type="match status" value="1"/>
</dbReference>
<dbReference type="GO" id="GO:0003676">
    <property type="term" value="F:nucleic acid binding"/>
    <property type="evidence" value="ECO:0007669"/>
    <property type="project" value="InterPro"/>
</dbReference>
<protein>
    <submittedName>
        <fullName evidence="2">Transposase</fullName>
    </submittedName>
</protein>
<organism evidence="2">
    <name type="scientific">Bradyrhizobium sp. LLZ17</name>
    <dbReference type="NCBI Taxonomy" id="3239388"/>
    <lineage>
        <taxon>Bacteria</taxon>
        <taxon>Pseudomonadati</taxon>
        <taxon>Pseudomonadota</taxon>
        <taxon>Alphaproteobacteria</taxon>
        <taxon>Hyphomicrobiales</taxon>
        <taxon>Nitrobacteraceae</taxon>
        <taxon>Bradyrhizobium</taxon>
    </lineage>
</organism>
<evidence type="ECO:0000259" key="1">
    <source>
        <dbReference type="Pfam" id="PF13358"/>
    </source>
</evidence>
<evidence type="ECO:0000313" key="2">
    <source>
        <dbReference type="EMBL" id="XDV61063.1"/>
    </source>
</evidence>
<dbReference type="AlphaFoldDB" id="A0AB39XT64"/>
<gene>
    <name evidence="2" type="ORF">AB8Z38_18495</name>
</gene>
<dbReference type="Pfam" id="PF13358">
    <property type="entry name" value="DDE_3"/>
    <property type="match status" value="1"/>
</dbReference>
<feature type="domain" description="Tc1-like transposase DDE" evidence="1">
    <location>
        <begin position="27"/>
        <end position="75"/>
    </location>
</feature>
<reference evidence="2" key="1">
    <citation type="submission" date="2024-08" db="EMBL/GenBank/DDBJ databases">
        <authorList>
            <person name="Chaddad Z."/>
            <person name="Lamrabet M."/>
            <person name="Bouhnik O."/>
            <person name="Alami S."/>
            <person name="Wipf D."/>
            <person name="Courty P.E."/>
            <person name="Missbah El Idrissi M."/>
        </authorList>
    </citation>
    <scope>NUCLEOTIDE SEQUENCE</scope>
    <source>
        <strain evidence="2">LLZ17</strain>
    </source>
</reference>
<accession>A0AB39XT64</accession>
<dbReference type="InterPro" id="IPR036397">
    <property type="entry name" value="RNaseH_sf"/>
</dbReference>
<sequence>MGHRRPHHRRALHPLHRTGAGATLARGELVILDNLASHKGKAPRNAIRATGAHLLFLPPYSPDLNPIEQGFAKLRHLM</sequence>
<dbReference type="EMBL" id="CP165734">
    <property type="protein sequence ID" value="XDV61063.1"/>
    <property type="molecule type" value="Genomic_DNA"/>
</dbReference>
<proteinExistence type="predicted"/>
<name>A0AB39XT64_9BRAD</name>
<dbReference type="RefSeq" id="WP_369726405.1">
    <property type="nucleotide sequence ID" value="NZ_CP165734.1"/>
</dbReference>
<dbReference type="InterPro" id="IPR038717">
    <property type="entry name" value="Tc1-like_DDE_dom"/>
</dbReference>